<dbReference type="Pfam" id="PF01503">
    <property type="entry name" value="PRA-PH"/>
    <property type="match status" value="1"/>
</dbReference>
<sequence length="467" mass="52338">MAIKAVFFDIDGTLLNDRKNVQQSTQKAIKSLKKQGIFVGVATGRGPGFVQPYLENLGLDFAISYNGQYIFTRDQVLYHNQMAVSTIYRLIRYANDHRREISLGTASGLVGSRIINMGTSRFGQVVSTLVPKRWAKAVERSFKHFIRRFKPQNLNGLLAIMRQPIYQVVFVATEGETADIQNAFPYIKVTRSSPYSADIISKGQSKVKGIERVGDIFGFSLHEVMAFGDSDNDIEMLSGVGTGVAMGNAKESVKAVATYTTDTNNNDGISKALAHCGLIHVEVGERFDSQDDNFNKVKDFHHQMDGETCETPRLYGVEEADHRSDFKVEEIVEFLYATSKGNPQAFQQSVANLHEAVDKAVRKIKSKEHPETPLVGQVDALTDLLYLTYGSFVLMGVDPKPFFDIVHESNMGKIFPDGQAHFDPVTHKILKPDDWEEKFAPEPAIKRELDRQIQKSLNRKKRNQASH</sequence>
<dbReference type="PROSITE" id="PS01229">
    <property type="entry name" value="COF_2"/>
    <property type="match status" value="1"/>
</dbReference>
<dbReference type="NCBIfam" id="TIGR00099">
    <property type="entry name" value="Cof-subfamily"/>
    <property type="match status" value="1"/>
</dbReference>
<reference evidence="2 3" key="1">
    <citation type="submission" date="2016-10" db="EMBL/GenBank/DDBJ databases">
        <authorList>
            <person name="de Groot N.N."/>
        </authorList>
    </citation>
    <scope>NUCLEOTIDE SEQUENCE [LARGE SCALE GENOMIC DNA]</scope>
    <source>
        <strain evidence="2 3">Sb04</strain>
    </source>
</reference>
<dbReference type="RefSeq" id="WP_074482516.1">
    <property type="nucleotide sequence ID" value="NZ_FNJK01000004.1"/>
</dbReference>
<proteinExistence type="predicted"/>
<dbReference type="Proteomes" id="UP000183816">
    <property type="component" value="Unassembled WGS sequence"/>
</dbReference>
<dbReference type="NCBIfam" id="TIGR01484">
    <property type="entry name" value="HAD-SF-IIB"/>
    <property type="match status" value="1"/>
</dbReference>
<name>A0A1H0PC03_STREI</name>
<dbReference type="PROSITE" id="PS01228">
    <property type="entry name" value="COF_1"/>
    <property type="match status" value="1"/>
</dbReference>
<dbReference type="PANTHER" id="PTHR10000">
    <property type="entry name" value="PHOSPHOSERINE PHOSPHATASE"/>
    <property type="match status" value="1"/>
</dbReference>
<dbReference type="Gene3D" id="3.30.1240.10">
    <property type="match status" value="1"/>
</dbReference>
<dbReference type="InterPro" id="IPR017223">
    <property type="entry name" value="HAD_SPs0319-typ"/>
</dbReference>
<dbReference type="AlphaFoldDB" id="A0A1H0PC03"/>
<gene>
    <name evidence="2" type="ORF">SAMN05216347_10486</name>
</gene>
<dbReference type="InterPro" id="IPR023292">
    <property type="entry name" value="NTP_PyroPHydrolase-like_dom_sf"/>
</dbReference>
<dbReference type="SFLD" id="SFLDG01144">
    <property type="entry name" value="C2.B.4:_PGP_Like"/>
    <property type="match status" value="1"/>
</dbReference>
<feature type="compositionally biased region" description="Basic and acidic residues" evidence="1">
    <location>
        <begin position="441"/>
        <end position="453"/>
    </location>
</feature>
<dbReference type="Pfam" id="PF08282">
    <property type="entry name" value="Hydrolase_3"/>
    <property type="match status" value="1"/>
</dbReference>
<dbReference type="SFLD" id="SFLDS00003">
    <property type="entry name" value="Haloacid_Dehalogenase"/>
    <property type="match status" value="1"/>
</dbReference>
<protein>
    <recommendedName>
        <fullName evidence="4">Cof-type HAD-IIB family hydrolase</fullName>
    </recommendedName>
</protein>
<accession>A0A1H0PC03</accession>
<dbReference type="SUPFAM" id="SSF56784">
    <property type="entry name" value="HAD-like"/>
    <property type="match status" value="1"/>
</dbReference>
<dbReference type="InterPro" id="IPR006379">
    <property type="entry name" value="HAD-SF_hydro_IIB"/>
</dbReference>
<dbReference type="CDD" id="cd07517">
    <property type="entry name" value="HAD_HPP"/>
    <property type="match status" value="1"/>
</dbReference>
<organism evidence="2 3">
    <name type="scientific">Streptococcus equinus</name>
    <name type="common">Streptococcus bovis</name>
    <dbReference type="NCBI Taxonomy" id="1335"/>
    <lineage>
        <taxon>Bacteria</taxon>
        <taxon>Bacillati</taxon>
        <taxon>Bacillota</taxon>
        <taxon>Bacilli</taxon>
        <taxon>Lactobacillales</taxon>
        <taxon>Streptococcaceae</taxon>
        <taxon>Streptococcus</taxon>
    </lineage>
</organism>
<dbReference type="InterPro" id="IPR021130">
    <property type="entry name" value="PRib-ATP_PPHydrolase-like"/>
</dbReference>
<dbReference type="GO" id="GO:0005829">
    <property type="term" value="C:cytosol"/>
    <property type="evidence" value="ECO:0007669"/>
    <property type="project" value="TreeGrafter"/>
</dbReference>
<feature type="compositionally biased region" description="Basic residues" evidence="1">
    <location>
        <begin position="457"/>
        <end position="467"/>
    </location>
</feature>
<dbReference type="OrthoDB" id="9810101at2"/>
<evidence type="ECO:0000313" key="3">
    <source>
        <dbReference type="Proteomes" id="UP000183816"/>
    </source>
</evidence>
<evidence type="ECO:0000313" key="2">
    <source>
        <dbReference type="EMBL" id="SDP02179.1"/>
    </source>
</evidence>
<dbReference type="EMBL" id="FNJK01000004">
    <property type="protein sequence ID" value="SDP02179.1"/>
    <property type="molecule type" value="Genomic_DNA"/>
</dbReference>
<dbReference type="PIRSF" id="PIRSF037492">
    <property type="entry name" value="UCP037492_HAD"/>
    <property type="match status" value="1"/>
</dbReference>
<feature type="region of interest" description="Disordered" evidence="1">
    <location>
        <begin position="441"/>
        <end position="467"/>
    </location>
</feature>
<dbReference type="SFLD" id="SFLDG01140">
    <property type="entry name" value="C2.B:_Phosphomannomutase_and_P"/>
    <property type="match status" value="1"/>
</dbReference>
<dbReference type="PANTHER" id="PTHR10000:SF25">
    <property type="entry name" value="PHOSPHATASE YKRA-RELATED"/>
    <property type="match status" value="1"/>
</dbReference>
<dbReference type="InterPro" id="IPR023214">
    <property type="entry name" value="HAD_sf"/>
</dbReference>
<dbReference type="GO" id="GO:0000287">
    <property type="term" value="F:magnesium ion binding"/>
    <property type="evidence" value="ECO:0007669"/>
    <property type="project" value="TreeGrafter"/>
</dbReference>
<dbReference type="Gene3D" id="3.40.50.1000">
    <property type="entry name" value="HAD superfamily/HAD-like"/>
    <property type="match status" value="1"/>
</dbReference>
<dbReference type="InterPro" id="IPR036412">
    <property type="entry name" value="HAD-like_sf"/>
</dbReference>
<evidence type="ECO:0008006" key="4">
    <source>
        <dbReference type="Google" id="ProtNLM"/>
    </source>
</evidence>
<dbReference type="Gene3D" id="1.10.3420.10">
    <property type="entry name" value="putative ntp pyrophosphohydrolase like domain"/>
    <property type="match status" value="1"/>
</dbReference>
<evidence type="ECO:0000256" key="1">
    <source>
        <dbReference type="SAM" id="MobiDB-lite"/>
    </source>
</evidence>
<dbReference type="InterPro" id="IPR000150">
    <property type="entry name" value="Cof"/>
</dbReference>
<dbReference type="GO" id="GO:0016791">
    <property type="term" value="F:phosphatase activity"/>
    <property type="evidence" value="ECO:0007669"/>
    <property type="project" value="TreeGrafter"/>
</dbReference>